<dbReference type="InterPro" id="IPR010985">
    <property type="entry name" value="Ribbon_hlx_hlx"/>
</dbReference>
<evidence type="ECO:0000313" key="2">
    <source>
        <dbReference type="Proteomes" id="UP001235966"/>
    </source>
</evidence>
<reference evidence="1 2" key="1">
    <citation type="submission" date="2023-07" db="EMBL/GenBank/DDBJ databases">
        <title>Sequencing the genomes of 1000 actinobacteria strains.</title>
        <authorList>
            <person name="Klenk H.-P."/>
        </authorList>
    </citation>
    <scope>NUCLEOTIDE SEQUENCE [LARGE SCALE GENOMIC DNA]</scope>
    <source>
        <strain evidence="1 2">DSM 102162</strain>
    </source>
</reference>
<organism evidence="1 2">
    <name type="scientific">Arcanobacterium wilhelmae</name>
    <dbReference type="NCBI Taxonomy" id="1803177"/>
    <lineage>
        <taxon>Bacteria</taxon>
        <taxon>Bacillati</taxon>
        <taxon>Actinomycetota</taxon>
        <taxon>Actinomycetes</taxon>
        <taxon>Actinomycetales</taxon>
        <taxon>Actinomycetaceae</taxon>
        <taxon>Arcanobacterium</taxon>
    </lineage>
</organism>
<dbReference type="EMBL" id="JAUSQW010000001">
    <property type="protein sequence ID" value="MDP9801055.1"/>
    <property type="molecule type" value="Genomic_DNA"/>
</dbReference>
<dbReference type="RefSeq" id="WP_278058708.1">
    <property type="nucleotide sequence ID" value="NZ_CP121247.1"/>
</dbReference>
<dbReference type="InterPro" id="IPR046257">
    <property type="entry name" value="DUF6290"/>
</dbReference>
<accession>A0ABT9NBI2</accession>
<dbReference type="NCBIfam" id="NF046040">
    <property type="entry name" value="RelB_antitoxin"/>
    <property type="match status" value="1"/>
</dbReference>
<comment type="caution">
    <text evidence="1">The sequence shown here is derived from an EMBL/GenBank/DDBJ whole genome shotgun (WGS) entry which is preliminary data.</text>
</comment>
<dbReference type="Pfam" id="PF19807">
    <property type="entry name" value="DUF6290"/>
    <property type="match status" value="1"/>
</dbReference>
<gene>
    <name evidence="1" type="ORF">J2S49_001131</name>
</gene>
<dbReference type="SUPFAM" id="SSF47598">
    <property type="entry name" value="Ribbon-helix-helix"/>
    <property type="match status" value="1"/>
</dbReference>
<sequence>MSSTTFTMRMDDSQKKLIAEFAKARGESMAEFILSTALDRIEDEIDVRDWHEAKAEFDADPVTYSMDEIKAEFGVK</sequence>
<dbReference type="Gene3D" id="1.20.5.780">
    <property type="entry name" value="Single helix bin"/>
    <property type="match status" value="1"/>
</dbReference>
<name>A0ABT9NBI2_9ACTO</name>
<evidence type="ECO:0000313" key="1">
    <source>
        <dbReference type="EMBL" id="MDP9801055.1"/>
    </source>
</evidence>
<proteinExistence type="predicted"/>
<protein>
    <submittedName>
        <fullName evidence="1">Uncharacterized protein (DUF1778 family)</fullName>
    </submittedName>
</protein>
<dbReference type="Proteomes" id="UP001235966">
    <property type="component" value="Unassembled WGS sequence"/>
</dbReference>
<keyword evidence="2" id="KW-1185">Reference proteome</keyword>